<accession>A0AAE3XIJ5</accession>
<organism evidence="4 5">
    <name type="scientific">Aureibacter tunicatorum</name>
    <dbReference type="NCBI Taxonomy" id="866807"/>
    <lineage>
        <taxon>Bacteria</taxon>
        <taxon>Pseudomonadati</taxon>
        <taxon>Bacteroidota</taxon>
        <taxon>Cytophagia</taxon>
        <taxon>Cytophagales</taxon>
        <taxon>Persicobacteraceae</taxon>
        <taxon>Aureibacter</taxon>
    </lineage>
</organism>
<evidence type="ECO:0000256" key="1">
    <source>
        <dbReference type="ARBA" id="ARBA00022529"/>
    </source>
</evidence>
<keyword evidence="5" id="KW-1185">Reference proteome</keyword>
<feature type="compositionally biased region" description="Basic and acidic residues" evidence="3">
    <location>
        <begin position="42"/>
        <end position="56"/>
    </location>
</feature>
<dbReference type="Gene3D" id="1.10.101.10">
    <property type="entry name" value="PGBD-like superfamily/PGBD"/>
    <property type="match status" value="1"/>
</dbReference>
<dbReference type="EMBL" id="JAVDQD010000001">
    <property type="protein sequence ID" value="MDR6237452.1"/>
    <property type="molecule type" value="Genomic_DNA"/>
</dbReference>
<evidence type="ECO:0000256" key="2">
    <source>
        <dbReference type="ARBA" id="ARBA00022638"/>
    </source>
</evidence>
<dbReference type="Gene3D" id="3.30.1380.10">
    <property type="match status" value="1"/>
</dbReference>
<dbReference type="SUPFAM" id="SSF55166">
    <property type="entry name" value="Hedgehog/DD-peptidase"/>
    <property type="match status" value="1"/>
</dbReference>
<dbReference type="InterPro" id="IPR036365">
    <property type="entry name" value="PGBD-like_sf"/>
</dbReference>
<dbReference type="RefSeq" id="WP_309936918.1">
    <property type="nucleotide sequence ID" value="NZ_AP025305.1"/>
</dbReference>
<keyword evidence="4" id="KW-0378">Hydrolase</keyword>
<keyword evidence="2" id="KW-0081">Bacteriolytic enzyme</keyword>
<protein>
    <submittedName>
        <fullName evidence="4">Peptidoglycan hydrolase-like protein with peptidoglycan-binding domain</fullName>
    </submittedName>
</protein>
<dbReference type="SUPFAM" id="SSF47090">
    <property type="entry name" value="PGBD-like"/>
    <property type="match status" value="1"/>
</dbReference>
<feature type="compositionally biased region" description="Basic and acidic residues" evidence="3">
    <location>
        <begin position="730"/>
        <end position="739"/>
    </location>
</feature>
<feature type="compositionally biased region" description="Low complexity" evidence="3">
    <location>
        <begin position="21"/>
        <end position="30"/>
    </location>
</feature>
<feature type="compositionally biased region" description="Basic and acidic residues" evidence="3">
    <location>
        <begin position="483"/>
        <end position="494"/>
    </location>
</feature>
<comment type="caution">
    <text evidence="4">The sequence shown here is derived from an EMBL/GenBank/DDBJ whole genome shotgun (WGS) entry which is preliminary data.</text>
</comment>
<dbReference type="InterPro" id="IPR009045">
    <property type="entry name" value="Zn_M74/Hedgehog-like"/>
</dbReference>
<sequence>MGYQGLMRENKSLSYNNLSANNTTTTVQQKKNTEEQENTVSNKKEESAKSNNDKDLNLSKGFAQMLMEADFTKDNDARKPHFPDNVYLTTQKPVGDPDNKILPMSSKFPTPGNGQSLTIGDIGKKSGVTIGFGLDIGARYGSSEKDKAKNDFINAGVAADTAETLSAVVGITGLEAAKKCNELRQKNISITGKNTFSLLKLTLPDYEKKRYSKKDESSYGYNNGDGKIHPALEEFITYAGYWGKASLWRELVEAGQSSENHKEQFAEAIKRMDAIVAKNVFINKKNEEDLKWVGKVCKKIKHALATIKEVLDSGGEIKITDTVQSLEELKNENKGDTFEFIKDVKERDTDFKGKSKNLGRQLDGLDRKGLIQEPVGTGAPNLPKDVRIVQGLLYNAGYAVETSGDFDNDTYNALQDFMVDELGYTRDKYKKISPGKGVCLRLKKYKYRHKATNDTPNITAEKTTTASIETEEQNINEANSTKELNKATEQKEKQTNSSAKAIIKKGIISSTVGKGADNQEKDVHVVQALLVKNGFSLDINGKYDDSLYKALQDYMVIRMGYKRDKYPFIAPHKSVIRHLKQNQGKRFTEKKEKANKSTYIVKSDPQSVKEWRNQYEDENITCKVNDMTAYIFNHPEFIKEVFNQEGYFTTDNLAFKLTKALDSMGKISSLSADMKDFLHSQMDDWSTSKEEDAMMKKLKGNSQNDDDIKKVEASTNLEKVDLNVPNSKPSTDDKDTEEKTVTKTTTIKEIYKISGLVGFGKANAKEDVIQVQKALRGLGYDVKANGIIKSKIAKKAIYSDTTVFNSYKTIGALFHFQAQYSLGADGVAGKGTIKKINEVISIVGNDFKKNYNKRKSKEINSKNIITTAKINNSYLLCKDNKGYYIPKELLKYTRELIKNLEIISDECKKIDGVSGNPSITCGYRSPEHNFSKAVGSKAKLSKHQLGMAADIKPPTGMDIKAFRKLMQKLFDENKIKKGYKKDNYNTFIHYDVRN</sequence>
<feature type="region of interest" description="Disordered" evidence="3">
    <location>
        <begin position="1"/>
        <end position="56"/>
    </location>
</feature>
<evidence type="ECO:0000313" key="5">
    <source>
        <dbReference type="Proteomes" id="UP001185092"/>
    </source>
</evidence>
<dbReference type="Proteomes" id="UP001185092">
    <property type="component" value="Unassembled WGS sequence"/>
</dbReference>
<dbReference type="GO" id="GO:0031640">
    <property type="term" value="P:killing of cells of another organism"/>
    <property type="evidence" value="ECO:0007669"/>
    <property type="project" value="UniProtKB-KW"/>
</dbReference>
<reference evidence="4" key="1">
    <citation type="submission" date="2023-07" db="EMBL/GenBank/DDBJ databases">
        <title>Genomic Encyclopedia of Type Strains, Phase IV (KMG-IV): sequencing the most valuable type-strain genomes for metagenomic binning, comparative biology and taxonomic classification.</title>
        <authorList>
            <person name="Goeker M."/>
        </authorList>
    </citation>
    <scope>NUCLEOTIDE SEQUENCE</scope>
    <source>
        <strain evidence="4">DSM 26174</strain>
    </source>
</reference>
<dbReference type="InterPro" id="IPR036366">
    <property type="entry name" value="PGBDSf"/>
</dbReference>
<dbReference type="Gene3D" id="1.10.530.40">
    <property type="match status" value="1"/>
</dbReference>
<name>A0AAE3XIJ5_9BACT</name>
<keyword evidence="1" id="KW-0929">Antimicrobial</keyword>
<evidence type="ECO:0000256" key="3">
    <source>
        <dbReference type="SAM" id="MobiDB-lite"/>
    </source>
</evidence>
<dbReference type="AlphaFoldDB" id="A0AAE3XIJ5"/>
<dbReference type="GO" id="GO:0042742">
    <property type="term" value="P:defense response to bacterium"/>
    <property type="evidence" value="ECO:0007669"/>
    <property type="project" value="UniProtKB-KW"/>
</dbReference>
<dbReference type="InterPro" id="IPR023347">
    <property type="entry name" value="Lysozyme_dom_sf"/>
</dbReference>
<feature type="region of interest" description="Disordered" evidence="3">
    <location>
        <begin position="476"/>
        <end position="497"/>
    </location>
</feature>
<proteinExistence type="predicted"/>
<feature type="region of interest" description="Disordered" evidence="3">
    <location>
        <begin position="719"/>
        <end position="739"/>
    </location>
</feature>
<evidence type="ECO:0000313" key="4">
    <source>
        <dbReference type="EMBL" id="MDR6237452.1"/>
    </source>
</evidence>
<gene>
    <name evidence="4" type="ORF">HNQ88_000428</name>
</gene>
<dbReference type="GO" id="GO:0003796">
    <property type="term" value="F:lysozyme activity"/>
    <property type="evidence" value="ECO:0007669"/>
    <property type="project" value="InterPro"/>
</dbReference>